<dbReference type="AlphaFoldDB" id="A0AAW7T6A3"/>
<evidence type="ECO:0000256" key="1">
    <source>
        <dbReference type="SAM" id="MobiDB-lite"/>
    </source>
</evidence>
<gene>
    <name evidence="2" type="ORF">QZM33_21630</name>
</gene>
<evidence type="ECO:0000313" key="2">
    <source>
        <dbReference type="EMBL" id="MDN7797543.1"/>
    </source>
</evidence>
<accession>A0AAW7T6A3</accession>
<feature type="compositionally biased region" description="Basic and acidic residues" evidence="1">
    <location>
        <begin position="54"/>
        <end position="76"/>
    </location>
</feature>
<name>A0AAW7T6A3_BURVI</name>
<organism evidence="2 3">
    <name type="scientific">Burkholderia vietnamiensis</name>
    <dbReference type="NCBI Taxonomy" id="60552"/>
    <lineage>
        <taxon>Bacteria</taxon>
        <taxon>Pseudomonadati</taxon>
        <taxon>Pseudomonadota</taxon>
        <taxon>Betaproteobacteria</taxon>
        <taxon>Burkholderiales</taxon>
        <taxon>Burkholderiaceae</taxon>
        <taxon>Burkholderia</taxon>
        <taxon>Burkholderia cepacia complex</taxon>
    </lineage>
</organism>
<dbReference type="Proteomes" id="UP001171620">
    <property type="component" value="Unassembled WGS sequence"/>
</dbReference>
<reference evidence="2" key="1">
    <citation type="submission" date="2023-07" db="EMBL/GenBank/DDBJ databases">
        <title>A collection of bacterial strains from the Burkholderia cepacia Research Laboratory and Repository.</title>
        <authorList>
            <person name="Lipuma J."/>
            <person name="Spilker T."/>
            <person name="Caverly L."/>
        </authorList>
    </citation>
    <scope>NUCLEOTIDE SEQUENCE</scope>
    <source>
        <strain evidence="2">AU44268</strain>
    </source>
</reference>
<protein>
    <submittedName>
        <fullName evidence="2">Uncharacterized protein</fullName>
    </submittedName>
</protein>
<proteinExistence type="predicted"/>
<evidence type="ECO:0000313" key="3">
    <source>
        <dbReference type="Proteomes" id="UP001171620"/>
    </source>
</evidence>
<dbReference type="EMBL" id="JAUJRV010000019">
    <property type="protein sequence ID" value="MDN7797543.1"/>
    <property type="molecule type" value="Genomic_DNA"/>
</dbReference>
<feature type="region of interest" description="Disordered" evidence="1">
    <location>
        <begin position="37"/>
        <end position="101"/>
    </location>
</feature>
<dbReference type="RefSeq" id="WP_166677051.1">
    <property type="nucleotide sequence ID" value="NZ_JAUJRV010000019.1"/>
</dbReference>
<comment type="caution">
    <text evidence="2">The sequence shown here is derived from an EMBL/GenBank/DDBJ whole genome shotgun (WGS) entry which is preliminary data.</text>
</comment>
<sequence length="101" mass="10783">MVIPLPNPSLGLTLISLYVIGFTIRKSKDLLPIKKSGVRAPAAASFPEPNQPGSKERDVAVDSRRMEQGRPRERLKAGTKAAMNGGTSAAAPRVPAHVRRG</sequence>